<evidence type="ECO:0000313" key="4">
    <source>
        <dbReference type="EMBL" id="MBU5438254.1"/>
    </source>
</evidence>
<dbReference type="Pfam" id="PF17479">
    <property type="entry name" value="DUF3048_C"/>
    <property type="match status" value="1"/>
</dbReference>
<feature type="region of interest" description="Disordered" evidence="1">
    <location>
        <begin position="29"/>
        <end position="57"/>
    </location>
</feature>
<dbReference type="RefSeq" id="WP_216519207.1">
    <property type="nucleotide sequence ID" value="NZ_JAHLPM010000007.1"/>
</dbReference>
<organism evidence="4 5">
    <name type="scientific">Tissierella simiarum</name>
    <dbReference type="NCBI Taxonomy" id="2841534"/>
    <lineage>
        <taxon>Bacteria</taxon>
        <taxon>Bacillati</taxon>
        <taxon>Bacillota</taxon>
        <taxon>Tissierellia</taxon>
        <taxon>Tissierellales</taxon>
        <taxon>Tissierellaceae</taxon>
        <taxon>Tissierella</taxon>
    </lineage>
</organism>
<reference evidence="4 5" key="1">
    <citation type="submission" date="2021-06" db="EMBL/GenBank/DDBJ databases">
        <authorList>
            <person name="Sun Q."/>
            <person name="Li D."/>
        </authorList>
    </citation>
    <scope>NUCLEOTIDE SEQUENCE [LARGE SCALE GENOMIC DNA]</scope>
    <source>
        <strain evidence="4 5">MSJ-40</strain>
    </source>
</reference>
<feature type="compositionally biased region" description="Acidic residues" evidence="1">
    <location>
        <begin position="32"/>
        <end position="41"/>
    </location>
</feature>
<dbReference type="InterPro" id="IPR021416">
    <property type="entry name" value="DUF3048_N"/>
</dbReference>
<evidence type="ECO:0000313" key="5">
    <source>
        <dbReference type="Proteomes" id="UP000749471"/>
    </source>
</evidence>
<gene>
    <name evidence="4" type="ORF">KQI42_09555</name>
</gene>
<keyword evidence="5" id="KW-1185">Reference proteome</keyword>
<dbReference type="Pfam" id="PF11258">
    <property type="entry name" value="DUF3048"/>
    <property type="match status" value="1"/>
</dbReference>
<accession>A0ABS6E5Q1</accession>
<evidence type="ECO:0000256" key="1">
    <source>
        <dbReference type="SAM" id="MobiDB-lite"/>
    </source>
</evidence>
<comment type="caution">
    <text evidence="4">The sequence shown here is derived from an EMBL/GenBank/DDBJ whole genome shotgun (WGS) entry which is preliminary data.</text>
</comment>
<dbReference type="InterPro" id="IPR035328">
    <property type="entry name" value="DUF3048_C"/>
</dbReference>
<protein>
    <submittedName>
        <fullName evidence="4">DUF3048 domain-containing protein</fullName>
    </submittedName>
</protein>
<evidence type="ECO:0000259" key="2">
    <source>
        <dbReference type="Pfam" id="PF11258"/>
    </source>
</evidence>
<evidence type="ECO:0000259" key="3">
    <source>
        <dbReference type="Pfam" id="PF17479"/>
    </source>
</evidence>
<feature type="domain" description="DUF3048" evidence="3">
    <location>
        <begin position="228"/>
        <end position="337"/>
    </location>
</feature>
<dbReference type="EMBL" id="JAHLPM010000007">
    <property type="protein sequence ID" value="MBU5438254.1"/>
    <property type="molecule type" value="Genomic_DNA"/>
</dbReference>
<feature type="compositionally biased region" description="Basic and acidic residues" evidence="1">
    <location>
        <begin position="42"/>
        <end position="52"/>
    </location>
</feature>
<feature type="domain" description="DUF3048" evidence="2">
    <location>
        <begin position="57"/>
        <end position="200"/>
    </location>
</feature>
<proteinExistence type="predicted"/>
<dbReference type="Proteomes" id="UP000749471">
    <property type="component" value="Unassembled WGS sequence"/>
</dbReference>
<sequence>MKGKVKIIVVLILCIFLLSSCGKEEIENPPIIEEEEDTVQEETEKPVEKKEGVPSPLSGKYALEEKVNRRPVAIMFDNHPRARWQSGLSQAEIVYEFMVEPPYTRYMGIYLIENPKSIGPIRSSRSYFVTTLLEYDPIYVRVGGSPQAKKDIIALKVADIDGLSSSPKVFWRNKSVNKKAPHNLYTSMEVIRETQKEKGYKLTGDYKGFKFNEEDKDIDGYPANKIFINYNKNNNTIYNYDEKEKIYTRMKDGKNHIDEFDKSPIIAKNIIIQEVKTKTIDKEGRLELDLIGEGKGKYITNGKGMDINWVKKSRSGKTYYYNKNGEEIILNSGVTWIQIVNINPDITIE</sequence>
<dbReference type="PROSITE" id="PS51257">
    <property type="entry name" value="PROKAR_LIPOPROTEIN"/>
    <property type="match status" value="1"/>
</dbReference>
<name>A0ABS6E5Q1_9FIRM</name>